<organism evidence="2 3">
    <name type="scientific">Eumeta variegata</name>
    <name type="common">Bagworm moth</name>
    <name type="synonym">Eumeta japonica</name>
    <dbReference type="NCBI Taxonomy" id="151549"/>
    <lineage>
        <taxon>Eukaryota</taxon>
        <taxon>Metazoa</taxon>
        <taxon>Ecdysozoa</taxon>
        <taxon>Arthropoda</taxon>
        <taxon>Hexapoda</taxon>
        <taxon>Insecta</taxon>
        <taxon>Pterygota</taxon>
        <taxon>Neoptera</taxon>
        <taxon>Endopterygota</taxon>
        <taxon>Lepidoptera</taxon>
        <taxon>Glossata</taxon>
        <taxon>Ditrysia</taxon>
        <taxon>Tineoidea</taxon>
        <taxon>Psychidae</taxon>
        <taxon>Oiketicinae</taxon>
        <taxon>Eumeta</taxon>
    </lineage>
</organism>
<keyword evidence="3" id="KW-1185">Reference proteome</keyword>
<evidence type="ECO:0000256" key="1">
    <source>
        <dbReference type="SAM" id="MobiDB-lite"/>
    </source>
</evidence>
<sequence>MWLTRPLKNWRFCVPGSASTSLYAEGKKSIDVTLLTMMCHATSRDRIPFVKIDTRKRAKIVQSTRFGSLTACALGSILSYTSRRKNPTSFILTTDRRTFRNETGLLQDFTSIRRALGCGRRALADPFGVPGPTSTRADRRSERYCIPRTYPSRFGGVRRPPGTRTLLYLLSRRTASSVRLWNLQPTVGCDLHLVTGPRGRTGPGRAGAGVTFGIVVARVGNFSLAVVVFPRPCRHDPPQKEIRESELFSLSKNLKIFVTKNASPPHRRRARRRQRRPRRESAARKSGGVKPVLEFRNEILYFRKYVKRIPSYRILFFSPPQEWMSDIWIRRRRLGSAQCSIAEAASARNISSNIFSCTAYCRGFITDERPRTNIGGK</sequence>
<gene>
    <name evidence="2" type="ORF">EVAR_102374_1</name>
</gene>
<reference evidence="2 3" key="1">
    <citation type="journal article" date="2019" name="Commun. Biol.">
        <title>The bagworm genome reveals a unique fibroin gene that provides high tensile strength.</title>
        <authorList>
            <person name="Kono N."/>
            <person name="Nakamura H."/>
            <person name="Ohtoshi R."/>
            <person name="Tomita M."/>
            <person name="Numata K."/>
            <person name="Arakawa K."/>
        </authorList>
    </citation>
    <scope>NUCLEOTIDE SEQUENCE [LARGE SCALE GENOMIC DNA]</scope>
</reference>
<dbReference type="AlphaFoldDB" id="A0A4C2AAJ1"/>
<accession>A0A4C2AAJ1</accession>
<proteinExistence type="predicted"/>
<dbReference type="EMBL" id="BGZK01002698">
    <property type="protein sequence ID" value="GBP95897.1"/>
    <property type="molecule type" value="Genomic_DNA"/>
</dbReference>
<evidence type="ECO:0000313" key="3">
    <source>
        <dbReference type="Proteomes" id="UP000299102"/>
    </source>
</evidence>
<evidence type="ECO:0000313" key="2">
    <source>
        <dbReference type="EMBL" id="GBP95897.1"/>
    </source>
</evidence>
<feature type="region of interest" description="Disordered" evidence="1">
    <location>
        <begin position="261"/>
        <end position="287"/>
    </location>
</feature>
<feature type="compositionally biased region" description="Basic residues" evidence="1">
    <location>
        <begin position="265"/>
        <end position="278"/>
    </location>
</feature>
<comment type="caution">
    <text evidence="2">The sequence shown here is derived from an EMBL/GenBank/DDBJ whole genome shotgun (WGS) entry which is preliminary data.</text>
</comment>
<dbReference type="Proteomes" id="UP000299102">
    <property type="component" value="Unassembled WGS sequence"/>
</dbReference>
<name>A0A4C2AAJ1_EUMVA</name>
<protein>
    <submittedName>
        <fullName evidence="2">Uncharacterized protein</fullName>
    </submittedName>
</protein>